<dbReference type="Pfam" id="PF03370">
    <property type="entry name" value="CBM_21"/>
    <property type="match status" value="2"/>
</dbReference>
<dbReference type="PROSITE" id="PS51159">
    <property type="entry name" value="CBM21"/>
    <property type="match status" value="2"/>
</dbReference>
<comment type="caution">
    <text evidence="3">The sequence shown here is derived from an EMBL/GenBank/DDBJ whole genome shotgun (WGS) entry which is preliminary data.</text>
</comment>
<dbReference type="EMBL" id="JAHZIJ010000006">
    <property type="protein sequence ID" value="MBW7475361.1"/>
    <property type="molecule type" value="Genomic_DNA"/>
</dbReference>
<accession>A0ABS7D6A1</accession>
<evidence type="ECO:0000256" key="1">
    <source>
        <dbReference type="SAM" id="SignalP"/>
    </source>
</evidence>
<gene>
    <name evidence="3" type="ORF">K0T92_11430</name>
</gene>
<dbReference type="RefSeq" id="WP_219872597.1">
    <property type="nucleotide sequence ID" value="NZ_JAHZIJ010000006.1"/>
</dbReference>
<proteinExistence type="predicted"/>
<evidence type="ECO:0000313" key="4">
    <source>
        <dbReference type="Proteomes" id="UP000812277"/>
    </source>
</evidence>
<dbReference type="PANTHER" id="PTHR12307:SF36">
    <property type="entry name" value="GLYCOGEN-BINDING SUBUNIT 76A"/>
    <property type="match status" value="1"/>
</dbReference>
<dbReference type="Proteomes" id="UP000812277">
    <property type="component" value="Unassembled WGS sequence"/>
</dbReference>
<keyword evidence="4" id="KW-1185">Reference proteome</keyword>
<feature type="domain" description="CBM21" evidence="2">
    <location>
        <begin position="150"/>
        <end position="254"/>
    </location>
</feature>
<feature type="chain" id="PRO_5046818692" evidence="1">
    <location>
        <begin position="29"/>
        <end position="254"/>
    </location>
</feature>
<feature type="signal peptide" evidence="1">
    <location>
        <begin position="1"/>
        <end position="28"/>
    </location>
</feature>
<feature type="domain" description="CBM21" evidence="2">
    <location>
        <begin position="25"/>
        <end position="141"/>
    </location>
</feature>
<protein>
    <submittedName>
        <fullName evidence="3">CBM21 domain-containing protein</fullName>
    </submittedName>
</protein>
<reference evidence="3 4" key="1">
    <citation type="submission" date="2021-07" db="EMBL/GenBank/DDBJ databases">
        <title>Paenibacillus radiodurans sp. nov., isolated from the southeastern edge of Tengger Desert.</title>
        <authorList>
            <person name="Zhang G."/>
        </authorList>
    </citation>
    <scope>NUCLEOTIDE SEQUENCE [LARGE SCALE GENOMIC DNA]</scope>
    <source>
        <strain evidence="3 4">DT7-4</strain>
    </source>
</reference>
<evidence type="ECO:0000259" key="2">
    <source>
        <dbReference type="PROSITE" id="PS51159"/>
    </source>
</evidence>
<dbReference type="InterPro" id="IPR050782">
    <property type="entry name" value="PP1_regulatory_subunit_3"/>
</dbReference>
<keyword evidence="1" id="KW-0732">Signal</keyword>
<name>A0ABS7D6A1_9BACL</name>
<dbReference type="InterPro" id="IPR038175">
    <property type="entry name" value="CBM21_dom_sf"/>
</dbReference>
<dbReference type="InterPro" id="IPR005036">
    <property type="entry name" value="CBM21_dom"/>
</dbReference>
<evidence type="ECO:0000313" key="3">
    <source>
        <dbReference type="EMBL" id="MBW7475361.1"/>
    </source>
</evidence>
<sequence length="254" mass="27637">MKTMNKLLTGFVMLTLIMGMAFAGSAFAAGNEVKLIKSTLYLGSFGSVGFSGDIEVENISPTKTVTVHYTTDNTNWYSTNASYVGPTSGSYEQWNFTVSTSWLNNIHPELDGLSFIKFYIEYNVSGSTYYDNNGGSDYYNEPFISGPGSTILSARNVLSSFGEVLSSTNFRGSVLVKNLAPTKTVKILYTTNNWATTQTGFASYTGAANNFGSAEHWNYSFTVPSGSTVKFKIEYTVSGSTYVDDNYGATYTAT</sequence>
<organism evidence="3 4">
    <name type="scientific">Paenibacillus oenotherae</name>
    <dbReference type="NCBI Taxonomy" id="1435645"/>
    <lineage>
        <taxon>Bacteria</taxon>
        <taxon>Bacillati</taxon>
        <taxon>Bacillota</taxon>
        <taxon>Bacilli</taxon>
        <taxon>Bacillales</taxon>
        <taxon>Paenibacillaceae</taxon>
        <taxon>Paenibacillus</taxon>
    </lineage>
</organism>
<dbReference type="Gene3D" id="2.60.40.2440">
    <property type="entry name" value="Carbohydrate binding type-21 domain"/>
    <property type="match status" value="2"/>
</dbReference>
<dbReference type="PANTHER" id="PTHR12307">
    <property type="entry name" value="PROTEIN PHOSPHATASE 1 REGULATORY SUBUNIT"/>
    <property type="match status" value="1"/>
</dbReference>